<protein>
    <submittedName>
        <fullName evidence="1">Uncharacterized protein</fullName>
    </submittedName>
</protein>
<reference evidence="1" key="1">
    <citation type="submission" date="2020-11" db="EMBL/GenBank/DDBJ databases">
        <authorList>
            <consortium name="DOE Joint Genome Institute"/>
            <person name="Ahrendt S."/>
            <person name="Riley R."/>
            <person name="Andreopoulos W."/>
            <person name="LaButti K."/>
            <person name="Pangilinan J."/>
            <person name="Ruiz-duenas F.J."/>
            <person name="Barrasa J.M."/>
            <person name="Sanchez-Garcia M."/>
            <person name="Camarero S."/>
            <person name="Miyauchi S."/>
            <person name="Serrano A."/>
            <person name="Linde D."/>
            <person name="Babiker R."/>
            <person name="Drula E."/>
            <person name="Ayuso-Fernandez I."/>
            <person name="Pacheco R."/>
            <person name="Padilla G."/>
            <person name="Ferreira P."/>
            <person name="Barriuso J."/>
            <person name="Kellner H."/>
            <person name="Castanera R."/>
            <person name="Alfaro M."/>
            <person name="Ramirez L."/>
            <person name="Pisabarro A.G."/>
            <person name="Kuo A."/>
            <person name="Tritt A."/>
            <person name="Lipzen A."/>
            <person name="He G."/>
            <person name="Yan M."/>
            <person name="Ng V."/>
            <person name="Cullen D."/>
            <person name="Martin F."/>
            <person name="Rosso M.-N."/>
            <person name="Henrissat B."/>
            <person name="Hibbett D."/>
            <person name="Martinez A.T."/>
            <person name="Grigoriev I.V."/>
        </authorList>
    </citation>
    <scope>NUCLEOTIDE SEQUENCE</scope>
    <source>
        <strain evidence="1">AH 44721</strain>
    </source>
</reference>
<feature type="non-terminal residue" evidence="1">
    <location>
        <position position="123"/>
    </location>
</feature>
<dbReference type="Proteomes" id="UP000724874">
    <property type="component" value="Unassembled WGS sequence"/>
</dbReference>
<dbReference type="EMBL" id="JADNYJ010000060">
    <property type="protein sequence ID" value="KAF8895865.1"/>
    <property type="molecule type" value="Genomic_DNA"/>
</dbReference>
<organism evidence="1 2">
    <name type="scientific">Gymnopilus junonius</name>
    <name type="common">Spectacular rustgill mushroom</name>
    <name type="synonym">Gymnopilus spectabilis subsp. junonius</name>
    <dbReference type="NCBI Taxonomy" id="109634"/>
    <lineage>
        <taxon>Eukaryota</taxon>
        <taxon>Fungi</taxon>
        <taxon>Dikarya</taxon>
        <taxon>Basidiomycota</taxon>
        <taxon>Agaricomycotina</taxon>
        <taxon>Agaricomycetes</taxon>
        <taxon>Agaricomycetidae</taxon>
        <taxon>Agaricales</taxon>
        <taxon>Agaricineae</taxon>
        <taxon>Hymenogastraceae</taxon>
        <taxon>Gymnopilus</taxon>
    </lineage>
</organism>
<evidence type="ECO:0000313" key="2">
    <source>
        <dbReference type="Proteomes" id="UP000724874"/>
    </source>
</evidence>
<comment type="caution">
    <text evidence="1">The sequence shown here is derived from an EMBL/GenBank/DDBJ whole genome shotgun (WGS) entry which is preliminary data.</text>
</comment>
<keyword evidence="2" id="KW-1185">Reference proteome</keyword>
<proteinExistence type="predicted"/>
<name>A0A9P5NKP0_GYMJU</name>
<dbReference type="AlphaFoldDB" id="A0A9P5NKP0"/>
<dbReference type="OrthoDB" id="3067660at2759"/>
<sequence>MAQLARDYHAELQNNQVNVPPELRNDITQKILQSIQKKTTPEQKEILKSKVTEEEIESALKSGKNAKAAGIDGITYELWKSVHEEYKRKKEDDTQSFNIVSVMTKVFNDIEENGMCSSTKFSE</sequence>
<accession>A0A9P5NKP0</accession>
<gene>
    <name evidence="1" type="ORF">CPB84DRAFT_1634457</name>
</gene>
<evidence type="ECO:0000313" key="1">
    <source>
        <dbReference type="EMBL" id="KAF8895865.1"/>
    </source>
</evidence>